<evidence type="ECO:0000256" key="1">
    <source>
        <dbReference type="ARBA" id="ARBA00004651"/>
    </source>
</evidence>
<organism evidence="9 10">
    <name type="scientific">Phytoactinopolyspora halophila</name>
    <dbReference type="NCBI Taxonomy" id="1981511"/>
    <lineage>
        <taxon>Bacteria</taxon>
        <taxon>Bacillati</taxon>
        <taxon>Actinomycetota</taxon>
        <taxon>Actinomycetes</taxon>
        <taxon>Jiangellales</taxon>
        <taxon>Jiangellaceae</taxon>
        <taxon>Phytoactinopolyspora</taxon>
    </lineage>
</organism>
<dbReference type="AlphaFoldDB" id="A0A329R017"/>
<feature type="transmembrane region" description="Helical" evidence="7">
    <location>
        <begin position="109"/>
        <end position="133"/>
    </location>
</feature>
<feature type="transmembrane region" description="Helical" evidence="7">
    <location>
        <begin position="139"/>
        <end position="160"/>
    </location>
</feature>
<feature type="transmembrane region" description="Helical" evidence="7">
    <location>
        <begin position="241"/>
        <end position="262"/>
    </location>
</feature>
<evidence type="ECO:0000256" key="6">
    <source>
        <dbReference type="ARBA" id="ARBA00023136"/>
    </source>
</evidence>
<name>A0A329R017_9ACTN</name>
<evidence type="ECO:0000256" key="2">
    <source>
        <dbReference type="ARBA" id="ARBA00022448"/>
    </source>
</evidence>
<comment type="subcellular location">
    <subcellularLocation>
        <location evidence="1 7">Cell membrane</location>
        <topology evidence="1 7">Multi-pass membrane protein</topology>
    </subcellularLocation>
</comment>
<comment type="similarity">
    <text evidence="7">Belongs to the binding-protein-dependent transport system permease family.</text>
</comment>
<feature type="domain" description="ABC transmembrane type-1" evidence="8">
    <location>
        <begin position="71"/>
        <end position="262"/>
    </location>
</feature>
<dbReference type="InterPro" id="IPR000515">
    <property type="entry name" value="MetI-like"/>
</dbReference>
<keyword evidence="2 7" id="KW-0813">Transport</keyword>
<keyword evidence="5 7" id="KW-1133">Transmembrane helix</keyword>
<dbReference type="GO" id="GO:0005886">
    <property type="term" value="C:plasma membrane"/>
    <property type="evidence" value="ECO:0007669"/>
    <property type="project" value="UniProtKB-SubCell"/>
</dbReference>
<dbReference type="SUPFAM" id="SSF161098">
    <property type="entry name" value="MetI-like"/>
    <property type="match status" value="1"/>
</dbReference>
<dbReference type="EMBL" id="QMIG01000002">
    <property type="protein sequence ID" value="RAW17857.1"/>
    <property type="molecule type" value="Genomic_DNA"/>
</dbReference>
<dbReference type="InterPro" id="IPR050901">
    <property type="entry name" value="BP-dep_ABC_trans_perm"/>
</dbReference>
<dbReference type="PANTHER" id="PTHR32243">
    <property type="entry name" value="MALTOSE TRANSPORT SYSTEM PERMEASE-RELATED"/>
    <property type="match status" value="1"/>
</dbReference>
<accession>A0A329R017</accession>
<keyword evidence="10" id="KW-1185">Reference proteome</keyword>
<dbReference type="Proteomes" id="UP000250462">
    <property type="component" value="Unassembled WGS sequence"/>
</dbReference>
<keyword evidence="3" id="KW-1003">Cell membrane</keyword>
<protein>
    <submittedName>
        <fullName evidence="9">Carbohydrate ABC transporter permease</fullName>
    </submittedName>
</protein>
<dbReference type="CDD" id="cd06261">
    <property type="entry name" value="TM_PBP2"/>
    <property type="match status" value="1"/>
</dbReference>
<evidence type="ECO:0000313" key="10">
    <source>
        <dbReference type="Proteomes" id="UP000250462"/>
    </source>
</evidence>
<evidence type="ECO:0000256" key="5">
    <source>
        <dbReference type="ARBA" id="ARBA00022989"/>
    </source>
</evidence>
<feature type="transmembrane region" description="Helical" evidence="7">
    <location>
        <begin position="12"/>
        <end position="32"/>
    </location>
</feature>
<evidence type="ECO:0000259" key="8">
    <source>
        <dbReference type="PROSITE" id="PS50928"/>
    </source>
</evidence>
<dbReference type="Pfam" id="PF00528">
    <property type="entry name" value="BPD_transp_1"/>
    <property type="match status" value="1"/>
</dbReference>
<evidence type="ECO:0000256" key="3">
    <source>
        <dbReference type="ARBA" id="ARBA00022475"/>
    </source>
</evidence>
<gene>
    <name evidence="9" type="ORF">DPM12_03115</name>
</gene>
<dbReference type="Gene3D" id="1.10.3720.10">
    <property type="entry name" value="MetI-like"/>
    <property type="match status" value="1"/>
</dbReference>
<evidence type="ECO:0000256" key="4">
    <source>
        <dbReference type="ARBA" id="ARBA00022692"/>
    </source>
</evidence>
<feature type="transmembrane region" description="Helical" evidence="7">
    <location>
        <begin position="196"/>
        <end position="218"/>
    </location>
</feature>
<sequence length="276" mass="30336">MPMRLSRRRFVATWLQIAIVVVIFLGPVLWMVTSSFKRNVDINALPPKIFFAPTLQNYVELFERFDFLRFIANSLLIAGGATLLGLVLGTPAAYAVARFGLTRTGFFMLVARMAPGTLFVIPWFALAVALGALETTPRNYALLIFIHCIITLPLAVWLLISFFEAIPTEVLEAAYVEGCTEWQVFRKVALPLARSGVAVACLMCFIFAWNYFLFSLALSQNETMPLPVIAFSFIGQGSQDWGGLMAAATMISLPALILTIIAQRGIVQGMTAGAGR</sequence>
<comment type="caution">
    <text evidence="9">The sequence shown here is derived from an EMBL/GenBank/DDBJ whole genome shotgun (WGS) entry which is preliminary data.</text>
</comment>
<evidence type="ECO:0000313" key="9">
    <source>
        <dbReference type="EMBL" id="RAW17857.1"/>
    </source>
</evidence>
<feature type="transmembrane region" description="Helical" evidence="7">
    <location>
        <begin position="70"/>
        <end position="97"/>
    </location>
</feature>
<dbReference type="InterPro" id="IPR035906">
    <property type="entry name" value="MetI-like_sf"/>
</dbReference>
<keyword evidence="6 7" id="KW-0472">Membrane</keyword>
<reference evidence="9 10" key="1">
    <citation type="submission" date="2018-06" db="EMBL/GenBank/DDBJ databases">
        <title>Phytoactinopolyspora halophila sp. nov., a novel halophilic actinomycete isolated from a saline soil in China.</title>
        <authorList>
            <person name="Tang S.-K."/>
        </authorList>
    </citation>
    <scope>NUCLEOTIDE SEQUENCE [LARGE SCALE GENOMIC DNA]</scope>
    <source>
        <strain evidence="9 10">YIM 96934</strain>
    </source>
</reference>
<evidence type="ECO:0000256" key="7">
    <source>
        <dbReference type="RuleBase" id="RU363032"/>
    </source>
</evidence>
<keyword evidence="4 7" id="KW-0812">Transmembrane</keyword>
<dbReference type="PANTHER" id="PTHR32243:SF18">
    <property type="entry name" value="INNER MEMBRANE ABC TRANSPORTER PERMEASE PROTEIN YCJP"/>
    <property type="match status" value="1"/>
</dbReference>
<proteinExistence type="inferred from homology"/>
<dbReference type="GO" id="GO:0055085">
    <property type="term" value="P:transmembrane transport"/>
    <property type="evidence" value="ECO:0007669"/>
    <property type="project" value="InterPro"/>
</dbReference>
<dbReference type="PROSITE" id="PS50928">
    <property type="entry name" value="ABC_TM1"/>
    <property type="match status" value="1"/>
</dbReference>